<dbReference type="GeneID" id="97548987"/>
<evidence type="ECO:0000256" key="6">
    <source>
        <dbReference type="ARBA" id="ARBA00022741"/>
    </source>
</evidence>
<dbReference type="InterPro" id="IPR043519">
    <property type="entry name" value="NT_sf"/>
</dbReference>
<dbReference type="GO" id="GO:0070733">
    <property type="term" value="F:AMPylase activity"/>
    <property type="evidence" value="ECO:0007669"/>
    <property type="project" value="UniProtKB-EC"/>
</dbReference>
<evidence type="ECO:0000313" key="15">
    <source>
        <dbReference type="Proteomes" id="UP000245657"/>
    </source>
</evidence>
<name>A0A2V2N0I5_9EURY</name>
<keyword evidence="8" id="KW-0460">Magnesium</keyword>
<evidence type="ECO:0000256" key="2">
    <source>
        <dbReference type="ARBA" id="ARBA00022649"/>
    </source>
</evidence>
<dbReference type="RefSeq" id="WP_109966953.1">
    <property type="nucleotide sequence ID" value="NZ_CP176093.1"/>
</dbReference>
<dbReference type="CDD" id="cd05403">
    <property type="entry name" value="NT_KNTase_like"/>
    <property type="match status" value="1"/>
</dbReference>
<dbReference type="Pfam" id="PF01909">
    <property type="entry name" value="NTP_transf_2"/>
    <property type="match status" value="1"/>
</dbReference>
<comment type="caution">
    <text evidence="14">The sequence shown here is derived from an EMBL/GenBank/DDBJ whole genome shotgun (WGS) entry which is preliminary data.</text>
</comment>
<dbReference type="AlphaFoldDB" id="A0A2V2N0I5"/>
<keyword evidence="7" id="KW-0067">ATP-binding</keyword>
<dbReference type="EMBL" id="QGMY01000002">
    <property type="protein sequence ID" value="PWR73672.1"/>
    <property type="molecule type" value="Genomic_DNA"/>
</dbReference>
<evidence type="ECO:0000313" key="14">
    <source>
        <dbReference type="EMBL" id="PWR73672.1"/>
    </source>
</evidence>
<comment type="catalytic activity">
    <reaction evidence="11">
        <text>O-(5'-adenylyl)-L-tyrosyl-[protein] + ATP = O-[5'-(adenylyl-(5'-&gt;3')-adenylyl)]-L-tyrosyl-[protein] + diphosphate</text>
        <dbReference type="Rhea" id="RHEA:66528"/>
        <dbReference type="Rhea" id="RHEA-COMP:13846"/>
        <dbReference type="Rhea" id="RHEA-COMP:17046"/>
        <dbReference type="ChEBI" id="CHEBI:30616"/>
        <dbReference type="ChEBI" id="CHEBI:33019"/>
        <dbReference type="ChEBI" id="CHEBI:83624"/>
        <dbReference type="ChEBI" id="CHEBI:167160"/>
    </reaction>
</comment>
<evidence type="ECO:0000256" key="9">
    <source>
        <dbReference type="ARBA" id="ARBA00034531"/>
    </source>
</evidence>
<reference evidence="14 15" key="1">
    <citation type="submission" date="2018-05" db="EMBL/GenBank/DDBJ databases">
        <title>Draft genome of Methanospirillum lacunae Ki8-1.</title>
        <authorList>
            <person name="Dueholm M.S."/>
            <person name="Nielsen P.H."/>
            <person name="Bakmann L.F."/>
            <person name="Otzen D.E."/>
        </authorList>
    </citation>
    <scope>NUCLEOTIDE SEQUENCE [LARGE SCALE GENOMIC DNA]</scope>
    <source>
        <strain evidence="14 15">Ki8-1</strain>
    </source>
</reference>
<evidence type="ECO:0000256" key="5">
    <source>
        <dbReference type="ARBA" id="ARBA00022723"/>
    </source>
</evidence>
<dbReference type="OrthoDB" id="61846at2157"/>
<dbReference type="GO" id="GO:0005524">
    <property type="term" value="F:ATP binding"/>
    <property type="evidence" value="ECO:0007669"/>
    <property type="project" value="UniProtKB-KW"/>
</dbReference>
<evidence type="ECO:0000256" key="12">
    <source>
        <dbReference type="ARBA" id="ARBA00048696"/>
    </source>
</evidence>
<evidence type="ECO:0000256" key="10">
    <source>
        <dbReference type="ARBA" id="ARBA00038276"/>
    </source>
</evidence>
<organism evidence="14 15">
    <name type="scientific">Methanospirillum lacunae</name>
    <dbReference type="NCBI Taxonomy" id="668570"/>
    <lineage>
        <taxon>Archaea</taxon>
        <taxon>Methanobacteriati</taxon>
        <taxon>Methanobacteriota</taxon>
        <taxon>Stenosarchaea group</taxon>
        <taxon>Methanomicrobia</taxon>
        <taxon>Methanomicrobiales</taxon>
        <taxon>Methanospirillaceae</taxon>
        <taxon>Methanospirillum</taxon>
    </lineage>
</organism>
<keyword evidence="5" id="KW-0479">Metal-binding</keyword>
<keyword evidence="2" id="KW-1277">Toxin-antitoxin system</keyword>
<keyword evidence="6" id="KW-0547">Nucleotide-binding</keyword>
<evidence type="ECO:0000256" key="3">
    <source>
        <dbReference type="ARBA" id="ARBA00022679"/>
    </source>
</evidence>
<keyword evidence="3" id="KW-0808">Transferase</keyword>
<evidence type="ECO:0000256" key="1">
    <source>
        <dbReference type="ARBA" id="ARBA00001946"/>
    </source>
</evidence>
<evidence type="ECO:0000256" key="4">
    <source>
        <dbReference type="ARBA" id="ARBA00022695"/>
    </source>
</evidence>
<dbReference type="PANTHER" id="PTHR33571">
    <property type="entry name" value="SSL8005 PROTEIN"/>
    <property type="match status" value="1"/>
</dbReference>
<comment type="catalytic activity">
    <reaction evidence="12">
        <text>L-tyrosyl-[protein] + ATP = O-(5'-adenylyl)-L-tyrosyl-[protein] + diphosphate</text>
        <dbReference type="Rhea" id="RHEA:54288"/>
        <dbReference type="Rhea" id="RHEA-COMP:10136"/>
        <dbReference type="Rhea" id="RHEA-COMP:13846"/>
        <dbReference type="ChEBI" id="CHEBI:30616"/>
        <dbReference type="ChEBI" id="CHEBI:33019"/>
        <dbReference type="ChEBI" id="CHEBI:46858"/>
        <dbReference type="ChEBI" id="CHEBI:83624"/>
        <dbReference type="EC" id="2.7.7.108"/>
    </reaction>
</comment>
<gene>
    <name evidence="14" type="ORF">DK846_00425</name>
</gene>
<evidence type="ECO:0000256" key="11">
    <source>
        <dbReference type="ARBA" id="ARBA00047518"/>
    </source>
</evidence>
<dbReference type="Gene3D" id="3.30.460.10">
    <property type="entry name" value="Beta Polymerase, domain 2"/>
    <property type="match status" value="1"/>
</dbReference>
<keyword evidence="4" id="KW-0548">Nucleotidyltransferase</keyword>
<dbReference type="SUPFAM" id="SSF81301">
    <property type="entry name" value="Nucleotidyltransferase"/>
    <property type="match status" value="1"/>
</dbReference>
<dbReference type="Proteomes" id="UP000245657">
    <property type="component" value="Unassembled WGS sequence"/>
</dbReference>
<dbReference type="InterPro" id="IPR002934">
    <property type="entry name" value="Polymerase_NTP_transf_dom"/>
</dbReference>
<evidence type="ECO:0000256" key="7">
    <source>
        <dbReference type="ARBA" id="ARBA00022840"/>
    </source>
</evidence>
<accession>A0A2V2N0I5</accession>
<proteinExistence type="inferred from homology"/>
<dbReference type="InterPro" id="IPR052038">
    <property type="entry name" value="Type-VII_TA_antitoxin"/>
</dbReference>
<dbReference type="EC" id="2.7.7.108" evidence="9"/>
<dbReference type="GO" id="GO:0046872">
    <property type="term" value="F:metal ion binding"/>
    <property type="evidence" value="ECO:0007669"/>
    <property type="project" value="UniProtKB-KW"/>
</dbReference>
<dbReference type="PANTHER" id="PTHR33571:SF12">
    <property type="entry name" value="BSL3053 PROTEIN"/>
    <property type="match status" value="1"/>
</dbReference>
<evidence type="ECO:0000256" key="8">
    <source>
        <dbReference type="ARBA" id="ARBA00022842"/>
    </source>
</evidence>
<keyword evidence="15" id="KW-1185">Reference proteome</keyword>
<sequence length="104" mass="11381">MSTDNEKTQTVMEILKTKRSELIALAQKHGASNIRVFGSVSRKEENSNSDIDILVDMAEGASLLDLARLKNDLEDLLGRPIDITTKPALHPMLAGTILKEAIPL</sequence>
<comment type="similarity">
    <text evidence="10">Belongs to the MntA antitoxin family.</text>
</comment>
<feature type="domain" description="Polymerase nucleotidyl transferase" evidence="13">
    <location>
        <begin position="25"/>
        <end position="102"/>
    </location>
</feature>
<comment type="cofactor">
    <cofactor evidence="1">
        <name>Mg(2+)</name>
        <dbReference type="ChEBI" id="CHEBI:18420"/>
    </cofactor>
</comment>
<evidence type="ECO:0000259" key="13">
    <source>
        <dbReference type="Pfam" id="PF01909"/>
    </source>
</evidence>
<protein>
    <recommendedName>
        <fullName evidence="9">protein adenylyltransferase</fullName>
        <ecNumber evidence="9">2.7.7.108</ecNumber>
    </recommendedName>
</protein>